<dbReference type="PROSITE" id="PS51450">
    <property type="entry name" value="LRR"/>
    <property type="match status" value="1"/>
</dbReference>
<dbReference type="AlphaFoldDB" id="A0A8B6HPR2"/>
<organism evidence="3 4">
    <name type="scientific">Mytilus galloprovincialis</name>
    <name type="common">Mediterranean mussel</name>
    <dbReference type="NCBI Taxonomy" id="29158"/>
    <lineage>
        <taxon>Eukaryota</taxon>
        <taxon>Metazoa</taxon>
        <taxon>Spiralia</taxon>
        <taxon>Lophotrochozoa</taxon>
        <taxon>Mollusca</taxon>
        <taxon>Bivalvia</taxon>
        <taxon>Autobranchia</taxon>
        <taxon>Pteriomorphia</taxon>
        <taxon>Mytilida</taxon>
        <taxon>Mytiloidea</taxon>
        <taxon>Mytilidae</taxon>
        <taxon>Mytilinae</taxon>
        <taxon>Mytilus</taxon>
    </lineage>
</organism>
<dbReference type="Pfam" id="PF13855">
    <property type="entry name" value="LRR_8"/>
    <property type="match status" value="2"/>
</dbReference>
<reference evidence="3" key="1">
    <citation type="submission" date="2018-11" db="EMBL/GenBank/DDBJ databases">
        <authorList>
            <person name="Alioto T."/>
            <person name="Alioto T."/>
        </authorList>
    </citation>
    <scope>NUCLEOTIDE SEQUENCE</scope>
</reference>
<accession>A0A8B6HPR2</accession>
<keyword evidence="2" id="KW-0677">Repeat</keyword>
<dbReference type="InterPro" id="IPR050541">
    <property type="entry name" value="LRR_TM_domain-containing"/>
</dbReference>
<keyword evidence="4" id="KW-1185">Reference proteome</keyword>
<dbReference type="Pfam" id="PF00560">
    <property type="entry name" value="LRR_1"/>
    <property type="match status" value="1"/>
</dbReference>
<evidence type="ECO:0000313" key="4">
    <source>
        <dbReference type="Proteomes" id="UP000596742"/>
    </source>
</evidence>
<dbReference type="PANTHER" id="PTHR24369">
    <property type="entry name" value="ANTIGEN BSP, PUTATIVE-RELATED"/>
    <property type="match status" value="1"/>
</dbReference>
<dbReference type="Proteomes" id="UP000596742">
    <property type="component" value="Unassembled WGS sequence"/>
</dbReference>
<proteinExistence type="predicted"/>
<dbReference type="EMBL" id="UYJE01010371">
    <property type="protein sequence ID" value="VDI82550.1"/>
    <property type="molecule type" value="Genomic_DNA"/>
</dbReference>
<dbReference type="InterPro" id="IPR001611">
    <property type="entry name" value="Leu-rich_rpt"/>
</dbReference>
<sequence>MRGNPFKLSLAWCDLSDNNITSIGANDLSFLTNLEELYLQGNNLNSIHLNAFHDNRDLITINLSDNPIATLEDELFKETKKLETVNLSHTQLSTLPDNIFQDVKCLKNLDLSWNNFSVVIDVFKTLGCLEVVKLGGNAFASVGSIQLDFNELRNLVELDISHNKFTTFQTNVLSSLSSLQKLNIANNPFDCTCDLLSFRNELVTLETSNVEFEDRNDVNCSNAPSVNLLDQASERFWCKHELYNLYYE</sequence>
<dbReference type="Gene3D" id="3.80.10.10">
    <property type="entry name" value="Ribonuclease Inhibitor"/>
    <property type="match status" value="2"/>
</dbReference>
<keyword evidence="1" id="KW-0433">Leucine-rich repeat</keyword>
<dbReference type="OrthoDB" id="6288481at2759"/>
<protein>
    <submittedName>
        <fullName evidence="3">Leucine-rich repeat and fibronectin type-III domain-containing protein 5</fullName>
    </submittedName>
</protein>
<evidence type="ECO:0000256" key="1">
    <source>
        <dbReference type="ARBA" id="ARBA00022614"/>
    </source>
</evidence>
<dbReference type="SUPFAM" id="SSF52058">
    <property type="entry name" value="L domain-like"/>
    <property type="match status" value="1"/>
</dbReference>
<gene>
    <name evidence="3" type="ORF">MGAL_10B041622</name>
</gene>
<evidence type="ECO:0000313" key="3">
    <source>
        <dbReference type="EMBL" id="VDI82550.1"/>
    </source>
</evidence>
<dbReference type="InterPro" id="IPR032675">
    <property type="entry name" value="LRR_dom_sf"/>
</dbReference>
<dbReference type="SMART" id="SM00369">
    <property type="entry name" value="LRR_TYP"/>
    <property type="match status" value="4"/>
</dbReference>
<evidence type="ECO:0000256" key="2">
    <source>
        <dbReference type="ARBA" id="ARBA00022737"/>
    </source>
</evidence>
<name>A0A8B6HPR2_MYTGA</name>
<comment type="caution">
    <text evidence="3">The sequence shown here is derived from an EMBL/GenBank/DDBJ whole genome shotgun (WGS) entry which is preliminary data.</text>
</comment>
<dbReference type="GO" id="GO:0005886">
    <property type="term" value="C:plasma membrane"/>
    <property type="evidence" value="ECO:0007669"/>
    <property type="project" value="TreeGrafter"/>
</dbReference>
<dbReference type="InterPro" id="IPR003591">
    <property type="entry name" value="Leu-rich_rpt_typical-subtyp"/>
</dbReference>
<dbReference type="PANTHER" id="PTHR24369:SF213">
    <property type="entry name" value="INSULIN LIKE GROWTH FACTOR BINDING PROTEIN ACID LABILE SUBUNIT"/>
    <property type="match status" value="1"/>
</dbReference>